<dbReference type="PROSITE" id="PS50972">
    <property type="entry name" value="PTERIN_BINDING"/>
    <property type="match status" value="1"/>
</dbReference>
<evidence type="ECO:0000256" key="2">
    <source>
        <dbReference type="ARBA" id="ARBA00001946"/>
    </source>
</evidence>
<evidence type="ECO:0000313" key="15">
    <source>
        <dbReference type="Proteomes" id="UP000809273"/>
    </source>
</evidence>
<dbReference type="GO" id="GO:0005829">
    <property type="term" value="C:cytosol"/>
    <property type="evidence" value="ECO:0007669"/>
    <property type="project" value="TreeGrafter"/>
</dbReference>
<reference evidence="14" key="2">
    <citation type="submission" date="2021-01" db="EMBL/GenBank/DDBJ databases">
        <authorList>
            <person name="Hahn C.R."/>
            <person name="Youssef N.H."/>
            <person name="Elshahed M."/>
        </authorList>
    </citation>
    <scope>NUCLEOTIDE SEQUENCE</scope>
    <source>
        <strain evidence="14">Zod_Metabat.24</strain>
    </source>
</reference>
<dbReference type="EMBL" id="JAFGIX010000086">
    <property type="protein sequence ID" value="MBN1574711.1"/>
    <property type="molecule type" value="Genomic_DNA"/>
</dbReference>
<dbReference type="GO" id="GO:0046654">
    <property type="term" value="P:tetrahydrofolate biosynthetic process"/>
    <property type="evidence" value="ECO:0007669"/>
    <property type="project" value="TreeGrafter"/>
</dbReference>
<keyword evidence="8 12" id="KW-0479">Metal-binding</keyword>
<dbReference type="PANTHER" id="PTHR20941:SF1">
    <property type="entry name" value="FOLIC ACID SYNTHESIS PROTEIN FOL1"/>
    <property type="match status" value="1"/>
</dbReference>
<dbReference type="GO" id="GO:0046872">
    <property type="term" value="F:metal ion binding"/>
    <property type="evidence" value="ECO:0007669"/>
    <property type="project" value="UniProtKB-KW"/>
</dbReference>
<dbReference type="GO" id="GO:0046656">
    <property type="term" value="P:folic acid biosynthetic process"/>
    <property type="evidence" value="ECO:0007669"/>
    <property type="project" value="UniProtKB-KW"/>
</dbReference>
<feature type="domain" description="Pterin-binding" evidence="13">
    <location>
        <begin position="25"/>
        <end position="278"/>
    </location>
</feature>
<evidence type="ECO:0000256" key="6">
    <source>
        <dbReference type="ARBA" id="ARBA00016919"/>
    </source>
</evidence>
<dbReference type="FunFam" id="3.20.20.20:FF:000006">
    <property type="entry name" value="Dihydropteroate synthase"/>
    <property type="match status" value="1"/>
</dbReference>
<keyword evidence="10 12" id="KW-0289">Folate biosynthesis</keyword>
<accession>A0A9D8PP82</accession>
<protein>
    <recommendedName>
        <fullName evidence="6 12">Dihydropteroate synthase</fullName>
        <shortName evidence="12">DHPS</shortName>
        <ecNumber evidence="5 12">2.5.1.15</ecNumber>
    </recommendedName>
    <alternativeName>
        <fullName evidence="11 12">Dihydropteroate pyrophosphorylase</fullName>
    </alternativeName>
</protein>
<dbReference type="CDD" id="cd00739">
    <property type="entry name" value="DHPS"/>
    <property type="match status" value="1"/>
</dbReference>
<evidence type="ECO:0000256" key="3">
    <source>
        <dbReference type="ARBA" id="ARBA00004763"/>
    </source>
</evidence>
<evidence type="ECO:0000256" key="8">
    <source>
        <dbReference type="ARBA" id="ARBA00022723"/>
    </source>
</evidence>
<dbReference type="GO" id="GO:0004156">
    <property type="term" value="F:dihydropteroate synthase activity"/>
    <property type="evidence" value="ECO:0007669"/>
    <property type="project" value="UniProtKB-EC"/>
</dbReference>
<evidence type="ECO:0000256" key="12">
    <source>
        <dbReference type="RuleBase" id="RU361205"/>
    </source>
</evidence>
<dbReference type="SUPFAM" id="SSF51717">
    <property type="entry name" value="Dihydropteroate synthetase-like"/>
    <property type="match status" value="1"/>
</dbReference>
<keyword evidence="9 12" id="KW-0460">Magnesium</keyword>
<dbReference type="AlphaFoldDB" id="A0A9D8PP82"/>
<dbReference type="InterPro" id="IPR045031">
    <property type="entry name" value="DHP_synth-like"/>
</dbReference>
<evidence type="ECO:0000256" key="4">
    <source>
        <dbReference type="ARBA" id="ARBA00009503"/>
    </source>
</evidence>
<dbReference type="EC" id="2.5.1.15" evidence="5 12"/>
<evidence type="ECO:0000256" key="9">
    <source>
        <dbReference type="ARBA" id="ARBA00022842"/>
    </source>
</evidence>
<comment type="pathway">
    <text evidence="3 12">Cofactor biosynthesis; tetrahydrofolate biosynthesis; 7,8-dihydrofolate from 2-amino-4-hydroxy-6-hydroxymethyl-7,8-dihydropteridine diphosphate and 4-aminobenzoate: step 1/2.</text>
</comment>
<evidence type="ECO:0000256" key="11">
    <source>
        <dbReference type="ARBA" id="ARBA00030193"/>
    </source>
</evidence>
<proteinExistence type="inferred from homology"/>
<sequence length="292" mass="31476">MISRCEEGNFRLPVGGRNYDLKGRTLIMGIVNVTPDSFSDGGKHYRVDDALNGALKMIDDGAHIIDIGGESTRPGAESITIGEELDRVIPVIEGVRERSDVPISIDTYKSKVAKEAVVAGASMINDISGMRFDEEMAPLAAELGIPVVLMHIKGTPKDMQKNPTYDDLTGEITDYLGGSIEIAVKAGVDFEKIIVDPGIGFGKTWDDNLTIIKRITDFYVLGRPVLIGASQKAFIGGVTGRETGDRLWGSLGAAAAAAIYGAHIVRVHNVPETKEVIEVIDAVKRESIERRA</sequence>
<evidence type="ECO:0000259" key="13">
    <source>
        <dbReference type="PROSITE" id="PS50972"/>
    </source>
</evidence>
<dbReference type="NCBIfam" id="TIGR01496">
    <property type="entry name" value="DHPS"/>
    <property type="match status" value="1"/>
</dbReference>
<comment type="cofactor">
    <cofactor evidence="2 12">
        <name>Mg(2+)</name>
        <dbReference type="ChEBI" id="CHEBI:18420"/>
    </cofactor>
</comment>
<evidence type="ECO:0000256" key="7">
    <source>
        <dbReference type="ARBA" id="ARBA00022679"/>
    </source>
</evidence>
<dbReference type="Pfam" id="PF00809">
    <property type="entry name" value="Pterin_bind"/>
    <property type="match status" value="1"/>
</dbReference>
<dbReference type="InterPro" id="IPR011005">
    <property type="entry name" value="Dihydropteroate_synth-like_sf"/>
</dbReference>
<dbReference type="Gene3D" id="3.20.20.20">
    <property type="entry name" value="Dihydropteroate synthase-like"/>
    <property type="match status" value="1"/>
</dbReference>
<keyword evidence="7 12" id="KW-0808">Transferase</keyword>
<name>A0A9D8PP82_9DELT</name>
<dbReference type="PROSITE" id="PS00793">
    <property type="entry name" value="DHPS_2"/>
    <property type="match status" value="1"/>
</dbReference>
<evidence type="ECO:0000256" key="10">
    <source>
        <dbReference type="ARBA" id="ARBA00022909"/>
    </source>
</evidence>
<comment type="caution">
    <text evidence="14">The sequence shown here is derived from an EMBL/GenBank/DDBJ whole genome shotgun (WGS) entry which is preliminary data.</text>
</comment>
<dbReference type="InterPro" id="IPR000489">
    <property type="entry name" value="Pterin-binding_dom"/>
</dbReference>
<reference evidence="14" key="1">
    <citation type="journal article" date="2021" name="Environ. Microbiol.">
        <title>Genomic characterization of three novel Desulfobacterota classes expand the metabolic and phylogenetic diversity of the phylum.</title>
        <authorList>
            <person name="Murphy C.L."/>
            <person name="Biggerstaff J."/>
            <person name="Eichhorn A."/>
            <person name="Ewing E."/>
            <person name="Shahan R."/>
            <person name="Soriano D."/>
            <person name="Stewart S."/>
            <person name="VanMol K."/>
            <person name="Walker R."/>
            <person name="Walters P."/>
            <person name="Elshahed M.S."/>
            <person name="Youssef N.H."/>
        </authorList>
    </citation>
    <scope>NUCLEOTIDE SEQUENCE</scope>
    <source>
        <strain evidence="14">Zod_Metabat.24</strain>
    </source>
</reference>
<comment type="catalytic activity">
    <reaction evidence="1">
        <text>(7,8-dihydropterin-6-yl)methyl diphosphate + 4-aminobenzoate = 7,8-dihydropteroate + diphosphate</text>
        <dbReference type="Rhea" id="RHEA:19949"/>
        <dbReference type="ChEBI" id="CHEBI:17836"/>
        <dbReference type="ChEBI" id="CHEBI:17839"/>
        <dbReference type="ChEBI" id="CHEBI:33019"/>
        <dbReference type="ChEBI" id="CHEBI:72950"/>
        <dbReference type="EC" id="2.5.1.15"/>
    </reaction>
</comment>
<organism evidence="14 15">
    <name type="scientific">Candidatus Zymogenus saltonus</name>
    <dbReference type="NCBI Taxonomy" id="2844893"/>
    <lineage>
        <taxon>Bacteria</taxon>
        <taxon>Deltaproteobacteria</taxon>
        <taxon>Candidatus Zymogenia</taxon>
        <taxon>Candidatus Zymogeniales</taxon>
        <taxon>Candidatus Zymogenaceae</taxon>
        <taxon>Candidatus Zymogenus</taxon>
    </lineage>
</organism>
<dbReference type="PROSITE" id="PS00792">
    <property type="entry name" value="DHPS_1"/>
    <property type="match status" value="1"/>
</dbReference>
<comment type="function">
    <text evidence="12">Catalyzes the condensation of para-aminobenzoate (pABA) with 6-hydroxymethyl-7,8-dihydropterin diphosphate (DHPt-PP) to form 7,8-dihydropteroate (H2Pte), the immediate precursor of folate derivatives.</text>
</comment>
<evidence type="ECO:0000313" key="14">
    <source>
        <dbReference type="EMBL" id="MBN1574711.1"/>
    </source>
</evidence>
<comment type="similarity">
    <text evidence="4 12">Belongs to the DHPS family.</text>
</comment>
<evidence type="ECO:0000256" key="5">
    <source>
        <dbReference type="ARBA" id="ARBA00012458"/>
    </source>
</evidence>
<evidence type="ECO:0000256" key="1">
    <source>
        <dbReference type="ARBA" id="ARBA00000012"/>
    </source>
</evidence>
<gene>
    <name evidence="14" type="primary">folP</name>
    <name evidence="14" type="ORF">JW984_16050</name>
</gene>
<dbReference type="Proteomes" id="UP000809273">
    <property type="component" value="Unassembled WGS sequence"/>
</dbReference>
<dbReference type="PANTHER" id="PTHR20941">
    <property type="entry name" value="FOLATE SYNTHESIS PROTEINS"/>
    <property type="match status" value="1"/>
</dbReference>
<dbReference type="InterPro" id="IPR006390">
    <property type="entry name" value="DHP_synth_dom"/>
</dbReference>